<name>A0A9X5GUB5_9FIRM</name>
<dbReference type="Proteomes" id="UP001154420">
    <property type="component" value="Unassembled WGS sequence"/>
</dbReference>
<dbReference type="InterPro" id="IPR009057">
    <property type="entry name" value="Homeodomain-like_sf"/>
</dbReference>
<proteinExistence type="predicted"/>
<feature type="coiled-coil region" evidence="1">
    <location>
        <begin position="57"/>
        <end position="94"/>
    </location>
</feature>
<accession>A0A9X5GUB5</accession>
<sequence length="96" mass="11545">MPKTKVYEPEFKKKIVQLYLEEGRTIKSLNEEYQLGDGTVRKWVRAFREECETNPDLNDTKNLYEENRKLRRELEEKKKEIAFLKKAAAFFAKEID</sequence>
<evidence type="ECO:0000256" key="1">
    <source>
        <dbReference type="SAM" id="Coils"/>
    </source>
</evidence>
<dbReference type="GO" id="GO:0003677">
    <property type="term" value="F:DNA binding"/>
    <property type="evidence" value="ECO:0007669"/>
    <property type="project" value="InterPro"/>
</dbReference>
<dbReference type="PANTHER" id="PTHR33215:SF13">
    <property type="entry name" value="PROTEIN DISTAL ANTENNA"/>
    <property type="match status" value="1"/>
</dbReference>
<keyword evidence="1" id="KW-0175">Coiled coil</keyword>
<reference evidence="2" key="1">
    <citation type="submission" date="2018-09" db="EMBL/GenBank/DDBJ databases">
        <title>Murine metabolic-syndrome-specific gut microbial biobank.</title>
        <authorList>
            <person name="Liu C."/>
        </authorList>
    </citation>
    <scope>NUCLEOTIDE SEQUENCE</scope>
    <source>
        <strain evidence="2">D42-62</strain>
    </source>
</reference>
<comment type="caution">
    <text evidence="2">The sequence shown here is derived from an EMBL/GenBank/DDBJ whole genome shotgun (WGS) entry which is preliminary data.</text>
</comment>
<protein>
    <recommendedName>
        <fullName evidence="4">Transposase</fullName>
    </recommendedName>
</protein>
<dbReference type="RefSeq" id="WP_160560933.1">
    <property type="nucleotide sequence ID" value="NZ_QZDT01000026.1"/>
</dbReference>
<dbReference type="OrthoDB" id="1775287at2"/>
<dbReference type="AlphaFoldDB" id="A0A9X5GUB5"/>
<gene>
    <name evidence="2" type="ORF">D5281_15075</name>
</gene>
<organism evidence="2 3">
    <name type="scientific">Parablautia muri</name>
    <dbReference type="NCBI Taxonomy" id="2320879"/>
    <lineage>
        <taxon>Bacteria</taxon>
        <taxon>Bacillati</taxon>
        <taxon>Bacillota</taxon>
        <taxon>Clostridia</taxon>
        <taxon>Lachnospirales</taxon>
        <taxon>Lachnospiraceae</taxon>
        <taxon>Parablautia</taxon>
    </lineage>
</organism>
<keyword evidence="3" id="KW-1185">Reference proteome</keyword>
<dbReference type="GO" id="GO:0006313">
    <property type="term" value="P:DNA transposition"/>
    <property type="evidence" value="ECO:0007669"/>
    <property type="project" value="InterPro"/>
</dbReference>
<dbReference type="Pfam" id="PF01527">
    <property type="entry name" value="HTH_Tnp_1"/>
    <property type="match status" value="1"/>
</dbReference>
<dbReference type="SUPFAM" id="SSF46689">
    <property type="entry name" value="Homeodomain-like"/>
    <property type="match status" value="1"/>
</dbReference>
<dbReference type="InterPro" id="IPR002514">
    <property type="entry name" value="Transposase_8"/>
</dbReference>
<dbReference type="EMBL" id="QZDT01000026">
    <property type="protein sequence ID" value="NBJ93882.1"/>
    <property type="molecule type" value="Genomic_DNA"/>
</dbReference>
<evidence type="ECO:0000313" key="2">
    <source>
        <dbReference type="EMBL" id="NBJ93882.1"/>
    </source>
</evidence>
<dbReference type="Gene3D" id="1.10.10.60">
    <property type="entry name" value="Homeodomain-like"/>
    <property type="match status" value="1"/>
</dbReference>
<dbReference type="InterPro" id="IPR051839">
    <property type="entry name" value="RD_transcriptional_regulator"/>
</dbReference>
<dbReference type="GO" id="GO:0004803">
    <property type="term" value="F:transposase activity"/>
    <property type="evidence" value="ECO:0007669"/>
    <property type="project" value="InterPro"/>
</dbReference>
<dbReference type="PANTHER" id="PTHR33215">
    <property type="entry name" value="PROTEIN DISTAL ANTENNA"/>
    <property type="match status" value="1"/>
</dbReference>
<evidence type="ECO:0000313" key="3">
    <source>
        <dbReference type="Proteomes" id="UP001154420"/>
    </source>
</evidence>
<evidence type="ECO:0008006" key="4">
    <source>
        <dbReference type="Google" id="ProtNLM"/>
    </source>
</evidence>